<keyword evidence="1" id="KW-0812">Transmembrane</keyword>
<feature type="transmembrane region" description="Helical" evidence="1">
    <location>
        <begin position="575"/>
        <end position="597"/>
    </location>
</feature>
<comment type="caution">
    <text evidence="3">The sequence shown here is derived from an EMBL/GenBank/DDBJ whole genome shotgun (WGS) entry which is preliminary data.</text>
</comment>
<dbReference type="InterPro" id="IPR010994">
    <property type="entry name" value="RuvA_2-like"/>
</dbReference>
<feature type="signal peptide" evidence="2">
    <location>
        <begin position="1"/>
        <end position="17"/>
    </location>
</feature>
<sequence length="717" mass="81501">MSLCALLVLLLPLPVWAAPTQPERTPLTLELLQERLRTPTLREGNLTVDLRQLVIDLRPENSIFRDGFYQLLRKELQKTGAKPLGLDLSYSLIQGDFVGSDLGLRTPLYAQAIAPIFTKTEQEQLERLRLVCLQSLAVSLPNSKDCQSLLGTQPTVAGDVTVFRGALTLEQTRFNGEVTFVNTFFLQSVNAKNATFLQPTNWHESRFSRPVNFNNASFRQACNFQDSVFFDKANFKQTQFQETANFQRISFENVANFNEAQFKQLAKFGGVQWQDNADFSGVRFANQAQFTRASFNQSLSLVETTFEQAVIFREALFNRPVDLRGASILNQADFSDAIFSSASFLNVPGLTFNSNQAKILGNPGQIGQMFDIPTLQGNQNVLRNLGQNFRQQQQVADANQLEYTKQQLRLKELSKRLIGTNINSALVASLVKLGFSPTQANVIDQRRQIKAFRNSSELLSLADIDLEIYNKLSDRLVVAEPLSLGSWLLEAWLWLALSVLLLLSGYGTNFWLVFGVGGVAIAYFGLVFWLVDRARRLRPVPIIPTYYETVSVLISFSCLEFFSLLAIFQNAEQPLLTLGCILIIIVPVPVTLLTRLYQQGRYHDLINVSYFTEDGTFRQLRLLIGRLPVIPRNPTFRERYMPLLSDRHWNWLNYYDFSLNNLVRLGFNDIRLRDEHLPGIIATLAWYQWSLGVLYITLVLWTLSRTIPGLNLLIYLK</sequence>
<feature type="chain" id="PRO_5045989975" evidence="2">
    <location>
        <begin position="18"/>
        <end position="717"/>
    </location>
</feature>
<dbReference type="Gene3D" id="2.160.20.80">
    <property type="entry name" value="E3 ubiquitin-protein ligase SopA"/>
    <property type="match status" value="1"/>
</dbReference>
<keyword evidence="1" id="KW-0472">Membrane</keyword>
<dbReference type="EMBL" id="JACJQC010000007">
    <property type="protein sequence ID" value="MBD2171620.1"/>
    <property type="molecule type" value="Genomic_DNA"/>
</dbReference>
<accession>A0ABR7ZH05</accession>
<feature type="transmembrane region" description="Helical" evidence="1">
    <location>
        <begin position="550"/>
        <end position="568"/>
    </location>
</feature>
<protein>
    <submittedName>
        <fullName evidence="3">Pentapeptide repeat-containing protein</fullName>
    </submittedName>
</protein>
<dbReference type="SUPFAM" id="SSF47781">
    <property type="entry name" value="RuvA domain 2-like"/>
    <property type="match status" value="1"/>
</dbReference>
<keyword evidence="2" id="KW-0732">Signal</keyword>
<dbReference type="Pfam" id="PF13576">
    <property type="entry name" value="Pentapeptide_3"/>
    <property type="match status" value="2"/>
</dbReference>
<feature type="transmembrane region" description="Helical" evidence="1">
    <location>
        <begin position="484"/>
        <end position="503"/>
    </location>
</feature>
<keyword evidence="1" id="KW-1133">Transmembrane helix</keyword>
<feature type="transmembrane region" description="Helical" evidence="1">
    <location>
        <begin position="510"/>
        <end position="530"/>
    </location>
</feature>
<keyword evidence="4" id="KW-1185">Reference proteome</keyword>
<feature type="transmembrane region" description="Helical" evidence="1">
    <location>
        <begin position="693"/>
        <end position="716"/>
    </location>
</feature>
<evidence type="ECO:0000313" key="3">
    <source>
        <dbReference type="EMBL" id="MBD2171620.1"/>
    </source>
</evidence>
<reference evidence="3 4" key="1">
    <citation type="journal article" date="2020" name="ISME J.">
        <title>Comparative genomics reveals insights into cyanobacterial evolution and habitat adaptation.</title>
        <authorList>
            <person name="Chen M.Y."/>
            <person name="Teng W.K."/>
            <person name="Zhao L."/>
            <person name="Hu C.X."/>
            <person name="Zhou Y.K."/>
            <person name="Han B.P."/>
            <person name="Song L.R."/>
            <person name="Shu W.S."/>
        </authorList>
    </citation>
    <scope>NUCLEOTIDE SEQUENCE [LARGE SCALE GENOMIC DNA]</scope>
    <source>
        <strain evidence="3 4">FACHB-318</strain>
    </source>
</reference>
<evidence type="ECO:0000256" key="1">
    <source>
        <dbReference type="SAM" id="Phobius"/>
    </source>
</evidence>
<gene>
    <name evidence="3" type="ORF">H6F81_10270</name>
</gene>
<dbReference type="Proteomes" id="UP000638897">
    <property type="component" value="Unassembled WGS sequence"/>
</dbReference>
<name>A0ABR7ZH05_ANACY</name>
<organism evidence="3 4">
    <name type="scientific">Anabaena cylindrica FACHB-318</name>
    <dbReference type="NCBI Taxonomy" id="2692880"/>
    <lineage>
        <taxon>Bacteria</taxon>
        <taxon>Bacillati</taxon>
        <taxon>Cyanobacteriota</taxon>
        <taxon>Cyanophyceae</taxon>
        <taxon>Nostocales</taxon>
        <taxon>Nostocaceae</taxon>
        <taxon>Anabaena</taxon>
    </lineage>
</organism>
<dbReference type="InterPro" id="IPR001646">
    <property type="entry name" value="5peptide_repeat"/>
</dbReference>
<evidence type="ECO:0000313" key="4">
    <source>
        <dbReference type="Proteomes" id="UP000638897"/>
    </source>
</evidence>
<proteinExistence type="predicted"/>
<evidence type="ECO:0000256" key="2">
    <source>
        <dbReference type="SAM" id="SignalP"/>
    </source>
</evidence>